<organism evidence="2 3">
    <name type="scientific">Pleurodeles waltl</name>
    <name type="common">Iberian ribbed newt</name>
    <dbReference type="NCBI Taxonomy" id="8319"/>
    <lineage>
        <taxon>Eukaryota</taxon>
        <taxon>Metazoa</taxon>
        <taxon>Chordata</taxon>
        <taxon>Craniata</taxon>
        <taxon>Vertebrata</taxon>
        <taxon>Euteleostomi</taxon>
        <taxon>Amphibia</taxon>
        <taxon>Batrachia</taxon>
        <taxon>Caudata</taxon>
        <taxon>Salamandroidea</taxon>
        <taxon>Salamandridae</taxon>
        <taxon>Pleurodelinae</taxon>
        <taxon>Pleurodeles</taxon>
    </lineage>
</organism>
<comment type="caution">
    <text evidence="2">The sequence shown here is derived from an EMBL/GenBank/DDBJ whole genome shotgun (WGS) entry which is preliminary data.</text>
</comment>
<feature type="compositionally biased region" description="Polar residues" evidence="1">
    <location>
        <begin position="7"/>
        <end position="20"/>
    </location>
</feature>
<evidence type="ECO:0000313" key="3">
    <source>
        <dbReference type="Proteomes" id="UP001066276"/>
    </source>
</evidence>
<sequence>MVPSRRGVTTRSLIHNSDYSNPRPHGGEGDPLMRWIWLRARLGPCPCRDGNPPPLAVALSREPRLNPCLSLCASERLNKVGRSLHPGQARQRNPLADHLAQARQRNTPAVYCQELQYETNEHVTPSPYSCGLSGATEARRRPQASLPPLHQLQGKQSKMRPELLLPVTKNLSRALGWCYMPSTL</sequence>
<feature type="region of interest" description="Disordered" evidence="1">
    <location>
        <begin position="126"/>
        <end position="157"/>
    </location>
</feature>
<dbReference type="Proteomes" id="UP001066276">
    <property type="component" value="Chromosome 5"/>
</dbReference>
<protein>
    <submittedName>
        <fullName evidence="2">Uncharacterized protein</fullName>
    </submittedName>
</protein>
<feature type="region of interest" description="Disordered" evidence="1">
    <location>
        <begin position="1"/>
        <end position="26"/>
    </location>
</feature>
<gene>
    <name evidence="2" type="ORF">NDU88_010263</name>
</gene>
<evidence type="ECO:0000256" key="1">
    <source>
        <dbReference type="SAM" id="MobiDB-lite"/>
    </source>
</evidence>
<dbReference type="EMBL" id="JANPWB010000009">
    <property type="protein sequence ID" value="KAJ1157556.1"/>
    <property type="molecule type" value="Genomic_DNA"/>
</dbReference>
<name>A0AAV7S0U1_PLEWA</name>
<accession>A0AAV7S0U1</accession>
<proteinExistence type="predicted"/>
<dbReference type="AlphaFoldDB" id="A0AAV7S0U1"/>
<keyword evidence="3" id="KW-1185">Reference proteome</keyword>
<reference evidence="2" key="1">
    <citation type="journal article" date="2022" name="bioRxiv">
        <title>Sequencing and chromosome-scale assembly of the giantPleurodeles waltlgenome.</title>
        <authorList>
            <person name="Brown T."/>
            <person name="Elewa A."/>
            <person name="Iarovenko S."/>
            <person name="Subramanian E."/>
            <person name="Araus A.J."/>
            <person name="Petzold A."/>
            <person name="Susuki M."/>
            <person name="Suzuki K.-i.T."/>
            <person name="Hayashi T."/>
            <person name="Toyoda A."/>
            <person name="Oliveira C."/>
            <person name="Osipova E."/>
            <person name="Leigh N.D."/>
            <person name="Simon A."/>
            <person name="Yun M.H."/>
        </authorList>
    </citation>
    <scope>NUCLEOTIDE SEQUENCE</scope>
    <source>
        <strain evidence="2">20211129_DDA</strain>
        <tissue evidence="2">Liver</tissue>
    </source>
</reference>
<evidence type="ECO:0000313" key="2">
    <source>
        <dbReference type="EMBL" id="KAJ1157556.1"/>
    </source>
</evidence>